<feature type="repeat" description="ANK" evidence="3">
    <location>
        <begin position="167"/>
        <end position="199"/>
    </location>
</feature>
<organism evidence="5 6">
    <name type="scientific">Cavenderia fasciculata</name>
    <name type="common">Slime mold</name>
    <name type="synonym">Dictyostelium fasciculatum</name>
    <dbReference type="NCBI Taxonomy" id="261658"/>
    <lineage>
        <taxon>Eukaryota</taxon>
        <taxon>Amoebozoa</taxon>
        <taxon>Evosea</taxon>
        <taxon>Eumycetozoa</taxon>
        <taxon>Dictyostelia</taxon>
        <taxon>Acytosteliales</taxon>
        <taxon>Cavenderiaceae</taxon>
        <taxon>Cavenderia</taxon>
    </lineage>
</organism>
<feature type="compositionally biased region" description="Basic and acidic residues" evidence="4">
    <location>
        <begin position="48"/>
        <end position="67"/>
    </location>
</feature>
<name>F4PSJ6_CACFS</name>
<dbReference type="PRINTS" id="PR01415">
    <property type="entry name" value="ANKYRIN"/>
</dbReference>
<dbReference type="RefSeq" id="XP_004359376.1">
    <property type="nucleotide sequence ID" value="XM_004359319.1"/>
</dbReference>
<feature type="region of interest" description="Disordered" evidence="4">
    <location>
        <begin position="47"/>
        <end position="67"/>
    </location>
</feature>
<feature type="repeat" description="ANK" evidence="3">
    <location>
        <begin position="280"/>
        <end position="312"/>
    </location>
</feature>
<dbReference type="STRING" id="1054147.F4PSJ6"/>
<dbReference type="Pfam" id="PF12796">
    <property type="entry name" value="Ank_2"/>
    <property type="match status" value="3"/>
</dbReference>
<evidence type="ECO:0000256" key="3">
    <source>
        <dbReference type="PROSITE-ProRule" id="PRU00023"/>
    </source>
</evidence>
<dbReference type="InterPro" id="IPR036770">
    <property type="entry name" value="Ankyrin_rpt-contain_sf"/>
</dbReference>
<reference evidence="6" key="1">
    <citation type="journal article" date="2011" name="Genome Res.">
        <title>Phylogeny-wide analysis of social amoeba genomes highlights ancient origins for complex intercellular communication.</title>
        <authorList>
            <person name="Heidel A.J."/>
            <person name="Lawal H.M."/>
            <person name="Felder M."/>
            <person name="Schilde C."/>
            <person name="Helps N.R."/>
            <person name="Tunggal B."/>
            <person name="Rivero F."/>
            <person name="John U."/>
            <person name="Schleicher M."/>
            <person name="Eichinger L."/>
            <person name="Platzer M."/>
            <person name="Noegel A.A."/>
            <person name="Schaap P."/>
            <person name="Gloeckner G."/>
        </authorList>
    </citation>
    <scope>NUCLEOTIDE SEQUENCE [LARGE SCALE GENOMIC DNA]</scope>
    <source>
        <strain evidence="6">SH3</strain>
    </source>
</reference>
<feature type="repeat" description="ANK" evidence="3">
    <location>
        <begin position="203"/>
        <end position="237"/>
    </location>
</feature>
<dbReference type="InterPro" id="IPR002110">
    <property type="entry name" value="Ankyrin_rpt"/>
</dbReference>
<proteinExistence type="predicted"/>
<dbReference type="OrthoDB" id="539213at2759"/>
<evidence type="ECO:0000313" key="5">
    <source>
        <dbReference type="EMBL" id="EGG21526.1"/>
    </source>
</evidence>
<accession>F4PSJ6</accession>
<dbReference type="SMART" id="SM00248">
    <property type="entry name" value="ANK"/>
    <property type="match status" value="6"/>
</dbReference>
<dbReference type="Gene3D" id="1.25.40.20">
    <property type="entry name" value="Ankyrin repeat-containing domain"/>
    <property type="match status" value="2"/>
</dbReference>
<dbReference type="PANTHER" id="PTHR24134">
    <property type="entry name" value="ANKYRIN REPEAT-CONTAINING PROTEIN DDB_G0279043"/>
    <property type="match status" value="1"/>
</dbReference>
<keyword evidence="1" id="KW-0677">Repeat</keyword>
<dbReference type="SUPFAM" id="SSF48403">
    <property type="entry name" value="Ankyrin repeat"/>
    <property type="match status" value="1"/>
</dbReference>
<dbReference type="OMA" id="NGWEYYR"/>
<dbReference type="KEGG" id="dfa:DFA_01412"/>
<evidence type="ECO:0008006" key="7">
    <source>
        <dbReference type="Google" id="ProtNLM"/>
    </source>
</evidence>
<keyword evidence="2 3" id="KW-0040">ANK repeat</keyword>
<protein>
    <recommendedName>
        <fullName evidence="7">Ankyrin repeat-containing protein</fullName>
    </recommendedName>
</protein>
<dbReference type="EMBL" id="GL883010">
    <property type="protein sequence ID" value="EGG21526.1"/>
    <property type="molecule type" value="Genomic_DNA"/>
</dbReference>
<dbReference type="GeneID" id="14873378"/>
<evidence type="ECO:0000256" key="4">
    <source>
        <dbReference type="SAM" id="MobiDB-lite"/>
    </source>
</evidence>
<keyword evidence="6" id="KW-1185">Reference proteome</keyword>
<dbReference type="PROSITE" id="PS50297">
    <property type="entry name" value="ANK_REP_REGION"/>
    <property type="match status" value="4"/>
</dbReference>
<gene>
    <name evidence="5" type="ORF">DFA_01412</name>
</gene>
<feature type="repeat" description="ANK" evidence="3">
    <location>
        <begin position="315"/>
        <end position="347"/>
    </location>
</feature>
<dbReference type="AlphaFoldDB" id="F4PSJ6"/>
<feature type="repeat" description="ANK" evidence="3">
    <location>
        <begin position="238"/>
        <end position="270"/>
    </location>
</feature>
<sequence length="376" mass="42557">MNVSTTTSNGDGLFKPKYLQVVDRVVTTTPTYYCSTSIRSYSTTINNHKQEQQEQEQHKQQQKLQDKSKLQNQQDLLRIIKEKQSTPTPTAATTTTTTTLEDIIIEYYQSNVDQITVNETKLMNWDALHWASLYNHTDILNLIIDNRINQQQQFNNNNEIIFKQDKYGVSPLHIAVQQSHLESVDILLERGCQVNVRDTKPGVRLSSLHLALQKQTPNIELIKRLIKHGANVNQETTERKTPLFRACSLANYQVVELLLKNGANINIQDNPRTNGWEPYRVNTPFHIAVSKGNLDIVRLLLDNGGNPNLKLMDEMGETLLHVAAIGDDADIASLLLDRGADPLIPDNRKSTPLDYANTAPPKQNIINLFASRSITK</sequence>
<evidence type="ECO:0000256" key="2">
    <source>
        <dbReference type="ARBA" id="ARBA00023043"/>
    </source>
</evidence>
<evidence type="ECO:0000256" key="1">
    <source>
        <dbReference type="ARBA" id="ARBA00022737"/>
    </source>
</evidence>
<evidence type="ECO:0000313" key="6">
    <source>
        <dbReference type="Proteomes" id="UP000007797"/>
    </source>
</evidence>
<dbReference type="Proteomes" id="UP000007797">
    <property type="component" value="Unassembled WGS sequence"/>
</dbReference>
<dbReference type="PROSITE" id="PS50088">
    <property type="entry name" value="ANK_REPEAT"/>
    <property type="match status" value="5"/>
</dbReference>
<dbReference type="PANTHER" id="PTHR24134:SF9">
    <property type="entry name" value="ANKYRIN REPEAT AND SOCS BOX PROTEIN 8"/>
    <property type="match status" value="1"/>
</dbReference>